<evidence type="ECO:0000259" key="1">
    <source>
        <dbReference type="Pfam" id="PF12697"/>
    </source>
</evidence>
<dbReference type="InterPro" id="IPR050266">
    <property type="entry name" value="AB_hydrolase_sf"/>
</dbReference>
<feature type="domain" description="AB hydrolase-1" evidence="1">
    <location>
        <begin position="31"/>
        <end position="264"/>
    </location>
</feature>
<proteinExistence type="predicted"/>
<reference evidence="2 3" key="1">
    <citation type="submission" date="2019-01" db="EMBL/GenBank/DDBJ databases">
        <title>Zoogloea oleivorans genome sequencing and assembly.</title>
        <authorList>
            <person name="Tancsics A."/>
            <person name="Farkas M."/>
            <person name="Kriszt B."/>
            <person name="Maroti G."/>
            <person name="Horvath B."/>
        </authorList>
    </citation>
    <scope>NUCLEOTIDE SEQUENCE [LARGE SCALE GENOMIC DNA]</scope>
    <source>
        <strain evidence="2 3">Buc</strain>
    </source>
</reference>
<comment type="caution">
    <text evidence="2">The sequence shown here is derived from an EMBL/GenBank/DDBJ whole genome shotgun (WGS) entry which is preliminary data.</text>
</comment>
<dbReference type="GO" id="GO:0016020">
    <property type="term" value="C:membrane"/>
    <property type="evidence" value="ECO:0007669"/>
    <property type="project" value="TreeGrafter"/>
</dbReference>
<dbReference type="InterPro" id="IPR029058">
    <property type="entry name" value="AB_hydrolase_fold"/>
</dbReference>
<dbReference type="InterPro" id="IPR000639">
    <property type="entry name" value="Epox_hydrolase-like"/>
</dbReference>
<dbReference type="Gene3D" id="3.40.50.1820">
    <property type="entry name" value="alpha/beta hydrolase"/>
    <property type="match status" value="1"/>
</dbReference>
<gene>
    <name evidence="2" type="ORF">ETQ85_13045</name>
</gene>
<accession>A0A6C2CQ62</accession>
<dbReference type="SUPFAM" id="SSF53474">
    <property type="entry name" value="alpha/beta-Hydrolases"/>
    <property type="match status" value="1"/>
</dbReference>
<dbReference type="AlphaFoldDB" id="A0A6C2CQ62"/>
<dbReference type="OrthoDB" id="5297561at2"/>
<dbReference type="EMBL" id="SDKK01000011">
    <property type="protein sequence ID" value="TYC56220.1"/>
    <property type="molecule type" value="Genomic_DNA"/>
</dbReference>
<dbReference type="InterPro" id="IPR000073">
    <property type="entry name" value="AB_hydrolase_1"/>
</dbReference>
<dbReference type="PRINTS" id="PR00412">
    <property type="entry name" value="EPOXHYDRLASE"/>
</dbReference>
<dbReference type="PANTHER" id="PTHR43798">
    <property type="entry name" value="MONOACYLGLYCEROL LIPASE"/>
    <property type="match status" value="1"/>
</dbReference>
<sequence length="280" mass="29613">MKLNLSGHLSDHTTFCYTGGRRLEKDRPTAVFIHGAGHDHSVWILQTRYFATHGWNVVVPDLPGHGRSDGPVLDSIEALAHWTVSLVTKLGTGKVALVGHSMGSLIALQAAANAPDLISHLVLIGSVAPMPVAAPLLDATLSNRDKAHAMINQWSYAPRSQLGASSIPGLNLTAMNERLMQRQAAGVLHRDMSACNAYTGGFDAAAQVRCPTLLLSSALDRMTPPKAIAPLAAAFTGGATVTRSILPEAGHAMMSEAPGAVLDAVWNFVRLSPSSPQDLR</sequence>
<dbReference type="GO" id="GO:0047372">
    <property type="term" value="F:monoacylglycerol lipase activity"/>
    <property type="evidence" value="ECO:0007669"/>
    <property type="project" value="TreeGrafter"/>
</dbReference>
<evidence type="ECO:0000313" key="3">
    <source>
        <dbReference type="Proteomes" id="UP000389128"/>
    </source>
</evidence>
<keyword evidence="3" id="KW-1185">Reference proteome</keyword>
<dbReference type="Proteomes" id="UP000389128">
    <property type="component" value="Unassembled WGS sequence"/>
</dbReference>
<evidence type="ECO:0000313" key="2">
    <source>
        <dbReference type="EMBL" id="TYC56220.1"/>
    </source>
</evidence>
<dbReference type="PANTHER" id="PTHR43798:SF5">
    <property type="entry name" value="MONOACYLGLYCEROL LIPASE ABHD6"/>
    <property type="match status" value="1"/>
</dbReference>
<dbReference type="Pfam" id="PF12697">
    <property type="entry name" value="Abhydrolase_6"/>
    <property type="match status" value="1"/>
</dbReference>
<keyword evidence="2" id="KW-0378">Hydrolase</keyword>
<dbReference type="PRINTS" id="PR00111">
    <property type="entry name" value="ABHYDROLASE"/>
</dbReference>
<protein>
    <submittedName>
        <fullName evidence="2">Alpha/beta hydrolase</fullName>
    </submittedName>
</protein>
<dbReference type="RefSeq" id="WP_148579514.1">
    <property type="nucleotide sequence ID" value="NZ_JAVEUW010000009.1"/>
</dbReference>
<name>A0A6C2CQ62_9RHOO</name>
<organism evidence="2 3">
    <name type="scientific">Zoogloea oleivorans</name>
    <dbReference type="NCBI Taxonomy" id="1552750"/>
    <lineage>
        <taxon>Bacteria</taxon>
        <taxon>Pseudomonadati</taxon>
        <taxon>Pseudomonadota</taxon>
        <taxon>Betaproteobacteria</taxon>
        <taxon>Rhodocyclales</taxon>
        <taxon>Zoogloeaceae</taxon>
        <taxon>Zoogloea</taxon>
    </lineage>
</organism>
<dbReference type="GO" id="GO:0046464">
    <property type="term" value="P:acylglycerol catabolic process"/>
    <property type="evidence" value="ECO:0007669"/>
    <property type="project" value="TreeGrafter"/>
</dbReference>